<evidence type="ECO:0000313" key="4">
    <source>
        <dbReference type="EMBL" id="TYL59196.1"/>
    </source>
</evidence>
<dbReference type="AlphaFoldDB" id="A0A0M6WFF6"/>
<proteinExistence type="predicted"/>
<dbReference type="EMBL" id="CVRQ01000011">
    <property type="protein sequence ID" value="CRL34491.1"/>
    <property type="molecule type" value="Genomic_DNA"/>
</dbReference>
<dbReference type="EMBL" id="VSTF01000008">
    <property type="protein sequence ID" value="TYL59196.1"/>
    <property type="molecule type" value="Genomic_DNA"/>
</dbReference>
<dbReference type="Proteomes" id="UP000049472">
    <property type="component" value="Unassembled WGS sequence"/>
</dbReference>
<dbReference type="SUPFAM" id="SSF52266">
    <property type="entry name" value="SGNH hydrolase"/>
    <property type="match status" value="1"/>
</dbReference>
<dbReference type="PANTHER" id="PTHR34407:SF1">
    <property type="entry name" value="SGNH HYDROLASE-TYPE ESTERASE DOMAIN-CONTAINING PROTEIN"/>
    <property type="match status" value="1"/>
</dbReference>
<gene>
    <name evidence="3" type="ORF">ERS852580_01558</name>
    <name evidence="4" type="ORF">FYL31_08895</name>
    <name evidence="2" type="ORF">T1815_08461</name>
</gene>
<dbReference type="Proteomes" id="UP000095673">
    <property type="component" value="Unassembled WGS sequence"/>
</dbReference>
<dbReference type="InterPro" id="IPR036514">
    <property type="entry name" value="SGNH_hydro_sf"/>
</dbReference>
<dbReference type="OrthoDB" id="8233337at2"/>
<protein>
    <submittedName>
        <fullName evidence="2">Acyl-CoA thioesterase I-like protein</fullName>
    </submittedName>
    <submittedName>
        <fullName evidence="4">SGNH/GDSL hydrolase family protein</fullName>
    </submittedName>
</protein>
<reference evidence="4 7" key="3">
    <citation type="submission" date="2019-08" db="EMBL/GenBank/DDBJ databases">
        <authorList>
            <person name="Duncan S."/>
            <person name="Walker A."/>
        </authorList>
    </citation>
    <scope>NUCLEOTIDE SEQUENCE [LARGE SCALE GENOMIC DNA]</scope>
    <source>
        <strain evidence="4 7">T3WBe13</strain>
    </source>
</reference>
<dbReference type="Gene3D" id="3.40.50.1110">
    <property type="entry name" value="SGNH hydrolase"/>
    <property type="match status" value="1"/>
</dbReference>
<evidence type="ECO:0000313" key="6">
    <source>
        <dbReference type="Proteomes" id="UP000095673"/>
    </source>
</evidence>
<evidence type="ECO:0000313" key="2">
    <source>
        <dbReference type="EMBL" id="CRL34491.1"/>
    </source>
</evidence>
<reference evidence="4 7" key="4">
    <citation type="submission" date="2019-09" db="EMBL/GenBank/DDBJ databases">
        <title>Strain-level analysis of Eubacterium rectale using genomes from metagenomes.</title>
        <authorList>
            <person name="Karcher N."/>
            <person name="Segata N."/>
        </authorList>
    </citation>
    <scope>NUCLEOTIDE SEQUENCE [LARGE SCALE GENOMIC DNA]</scope>
    <source>
        <strain evidence="4 7">T3WBe13</strain>
    </source>
</reference>
<dbReference type="RefSeq" id="WP_055061252.1">
    <property type="nucleotide sequence ID" value="NZ_CVRQ01000011.1"/>
</dbReference>
<dbReference type="PANTHER" id="PTHR34407">
    <property type="entry name" value="EXPRESSED PROTEIN"/>
    <property type="match status" value="1"/>
</dbReference>
<name>A0A0M6WFF6_9FIRM</name>
<keyword evidence="4" id="KW-0378">Hydrolase</keyword>
<accession>A0A0M6WFF6</accession>
<organism evidence="2 5">
    <name type="scientific">Agathobacter rectalis</name>
    <dbReference type="NCBI Taxonomy" id="39491"/>
    <lineage>
        <taxon>Bacteria</taxon>
        <taxon>Bacillati</taxon>
        <taxon>Bacillota</taxon>
        <taxon>Clostridia</taxon>
        <taxon>Lachnospirales</taxon>
        <taxon>Lachnospiraceae</taxon>
        <taxon>Agathobacter</taxon>
    </lineage>
</organism>
<dbReference type="GO" id="GO:0016787">
    <property type="term" value="F:hydrolase activity"/>
    <property type="evidence" value="ECO:0007669"/>
    <property type="project" value="UniProtKB-KW"/>
</dbReference>
<dbReference type="CDD" id="cd00229">
    <property type="entry name" value="SGNH_hydrolase"/>
    <property type="match status" value="1"/>
</dbReference>
<dbReference type="Proteomes" id="UP000324327">
    <property type="component" value="Unassembled WGS sequence"/>
</dbReference>
<evidence type="ECO:0000259" key="1">
    <source>
        <dbReference type="Pfam" id="PF13472"/>
    </source>
</evidence>
<feature type="domain" description="SGNH hydrolase-type esterase" evidence="1">
    <location>
        <begin position="216"/>
        <end position="353"/>
    </location>
</feature>
<keyword evidence="5" id="KW-1185">Reference proteome</keyword>
<evidence type="ECO:0000313" key="5">
    <source>
        <dbReference type="Proteomes" id="UP000049472"/>
    </source>
</evidence>
<dbReference type="Pfam" id="PF13472">
    <property type="entry name" value="Lipase_GDSL_2"/>
    <property type="match status" value="1"/>
</dbReference>
<reference evidence="2" key="1">
    <citation type="submission" date="2015-05" db="EMBL/GenBank/DDBJ databases">
        <authorList>
            <person name="Wang D.B."/>
            <person name="Wang M."/>
        </authorList>
    </citation>
    <scope>NUCLEOTIDE SEQUENCE [LARGE SCALE GENOMIC DNA]</scope>
    <source>
        <strain evidence="2">T1-815</strain>
    </source>
</reference>
<evidence type="ECO:0000313" key="7">
    <source>
        <dbReference type="Proteomes" id="UP000324327"/>
    </source>
</evidence>
<dbReference type="EMBL" id="CYXM01000006">
    <property type="protein sequence ID" value="CUN00971.1"/>
    <property type="molecule type" value="Genomic_DNA"/>
</dbReference>
<evidence type="ECO:0000313" key="3">
    <source>
        <dbReference type="EMBL" id="CUN00971.1"/>
    </source>
</evidence>
<dbReference type="InterPro" id="IPR013830">
    <property type="entry name" value="SGNH_hydro"/>
</dbReference>
<sequence>MAGPKAPKDPERKRPYFYIMKDKDIYGSVQEDGSIIHFIYESDGRLINSAQIAGNIENKEELGLLETVEGFGRLVHSIGVSVETDNQNEQIEFVFQMYGKQDLYGGGTNLKVKLTGDGMERKIYLSDYKWTPDDDIPGQIKFIFNTPDIMGKASVRLYLNDGYEAPADIEETEVDMNSDEYCSMISHSLMNMGNVYRIRKAIEKTRAGKEVTLAYIGGSITQGAGATPINTECYAYKSYQLFQRRFSAKNNVKFIKAGVGGTPSELGMIRFDRDVLRDGQQPDIVVIEFAVNDEGDETKGDCYESLVRKVLNLPWKPAVILLFSVFANDWNLQDRLSPVGKLYDLPMVSVLDAVSPQFALKNDEGRVISKNQFFYDMFHPGNVGHSVMADCIEYLFEKIDQAGHASLNAFELGLTEEKILQENLNLAPVIGNSFENIRLLDKKDIYAKAYIDEGGFDSTDTQLQSVEMDDQLSLTPEFPYNWMYDGTKNTLNREKVYFELEMECRALLLVFKDSGEVNVGKAKVYVDGEYHFTADPHINNWQHCNAAIIFNNKTSENHVVRIEIAEEDRDKQFTILGFGYVL</sequence>
<reference evidence="5" key="2">
    <citation type="submission" date="2015-05" db="EMBL/GenBank/DDBJ databases">
        <authorList>
            <consortium name="Pathogen Informatics"/>
        </authorList>
    </citation>
    <scope>NUCLEOTIDE SEQUENCE [LARGE SCALE GENOMIC DNA]</scope>
    <source>
        <strain evidence="3 6">2789STDY5834968</strain>
        <strain evidence="5">T1-815</strain>
    </source>
</reference>